<proteinExistence type="predicted"/>
<evidence type="ECO:0000256" key="1">
    <source>
        <dbReference type="SAM" id="MobiDB-lite"/>
    </source>
</evidence>
<organism evidence="2 3">
    <name type="scientific">Stylosanthes scabra</name>
    <dbReference type="NCBI Taxonomy" id="79078"/>
    <lineage>
        <taxon>Eukaryota</taxon>
        <taxon>Viridiplantae</taxon>
        <taxon>Streptophyta</taxon>
        <taxon>Embryophyta</taxon>
        <taxon>Tracheophyta</taxon>
        <taxon>Spermatophyta</taxon>
        <taxon>Magnoliopsida</taxon>
        <taxon>eudicotyledons</taxon>
        <taxon>Gunneridae</taxon>
        <taxon>Pentapetalae</taxon>
        <taxon>rosids</taxon>
        <taxon>fabids</taxon>
        <taxon>Fabales</taxon>
        <taxon>Fabaceae</taxon>
        <taxon>Papilionoideae</taxon>
        <taxon>50 kb inversion clade</taxon>
        <taxon>dalbergioids sensu lato</taxon>
        <taxon>Dalbergieae</taxon>
        <taxon>Pterocarpus clade</taxon>
        <taxon>Stylosanthes</taxon>
    </lineage>
</organism>
<feature type="region of interest" description="Disordered" evidence="1">
    <location>
        <begin position="47"/>
        <end position="71"/>
    </location>
</feature>
<reference evidence="2 3" key="1">
    <citation type="journal article" date="2023" name="Plants (Basel)">
        <title>Bridging the Gap: Combining Genomics and Transcriptomics Approaches to Understand Stylosanthes scabra, an Orphan Legume from the Brazilian Caatinga.</title>
        <authorList>
            <person name="Ferreira-Neto J.R.C."/>
            <person name="da Silva M.D."/>
            <person name="Binneck E."/>
            <person name="de Melo N.F."/>
            <person name="da Silva R.H."/>
            <person name="de Melo A.L.T.M."/>
            <person name="Pandolfi V."/>
            <person name="Bustamante F.O."/>
            <person name="Brasileiro-Vidal A.C."/>
            <person name="Benko-Iseppon A.M."/>
        </authorList>
    </citation>
    <scope>NUCLEOTIDE SEQUENCE [LARGE SCALE GENOMIC DNA]</scope>
    <source>
        <tissue evidence="2">Leaves</tissue>
    </source>
</reference>
<gene>
    <name evidence="2" type="ORF">PIB30_037087</name>
</gene>
<protein>
    <recommendedName>
        <fullName evidence="4">Secreted protein</fullName>
    </recommendedName>
</protein>
<keyword evidence="3" id="KW-1185">Reference proteome</keyword>
<name>A0ABU6XB71_9FABA</name>
<evidence type="ECO:0008006" key="4">
    <source>
        <dbReference type="Google" id="ProtNLM"/>
    </source>
</evidence>
<evidence type="ECO:0000313" key="3">
    <source>
        <dbReference type="Proteomes" id="UP001341840"/>
    </source>
</evidence>
<comment type="caution">
    <text evidence="2">The sequence shown here is derived from an EMBL/GenBank/DDBJ whole genome shotgun (WGS) entry which is preliminary data.</text>
</comment>
<dbReference type="EMBL" id="JASCZI010211633">
    <property type="protein sequence ID" value="MED6195346.1"/>
    <property type="molecule type" value="Genomic_DNA"/>
</dbReference>
<evidence type="ECO:0000313" key="2">
    <source>
        <dbReference type="EMBL" id="MED6195346.1"/>
    </source>
</evidence>
<accession>A0ABU6XB71</accession>
<sequence>MQGSLPRLLMYFPVSLNLNAWRLSQWLLRCLLTPHTTSTRRCSILRHDPKEKWQPSEAEASRGSLDATAKPNGLRKSTLRLYSQGHKRLPLRALTTVSKFGFGGFGGDRFTLALPVQDMCRPSSLSQ</sequence>
<dbReference type="Proteomes" id="UP001341840">
    <property type="component" value="Unassembled WGS sequence"/>
</dbReference>